<dbReference type="EMBL" id="LZPO01017600">
    <property type="protein sequence ID" value="OBS79970.1"/>
    <property type="molecule type" value="Genomic_DNA"/>
</dbReference>
<keyword evidence="8" id="KW-1185">Reference proteome</keyword>
<keyword evidence="4" id="KW-1015">Disulfide bond</keyword>
<dbReference type="AlphaFoldDB" id="A0A1A6HPQ1"/>
<evidence type="ECO:0000256" key="2">
    <source>
        <dbReference type="ARBA" id="ARBA00010352"/>
    </source>
</evidence>
<feature type="non-terminal residue" evidence="7">
    <location>
        <position position="1"/>
    </location>
</feature>
<proteinExistence type="inferred from homology"/>
<dbReference type="Proteomes" id="UP000092124">
    <property type="component" value="Unassembled WGS sequence"/>
</dbReference>
<protein>
    <recommendedName>
        <fullName evidence="5">Beta-microseminoprotein</fullName>
    </recommendedName>
</protein>
<evidence type="ECO:0000313" key="8">
    <source>
        <dbReference type="Proteomes" id="UP000092124"/>
    </source>
</evidence>
<evidence type="ECO:0000256" key="1">
    <source>
        <dbReference type="ARBA" id="ARBA00004613"/>
    </source>
</evidence>
<sequence length="107" mass="12022">VLSCLIDRVSTPTGYDQEKCQKIFHPENCTYSVVEKENPEKSCVVDAWVFTLSDTSSQTPKLRKMDNSKAAENNPPSQDTLAISEAPFPTPENSYAHQKFYSETAEM</sequence>
<dbReference type="STRING" id="56216.A0A1A6HPQ1"/>
<feature type="compositionally biased region" description="Polar residues" evidence="6">
    <location>
        <begin position="70"/>
        <end position="81"/>
    </location>
</feature>
<evidence type="ECO:0000313" key="7">
    <source>
        <dbReference type="EMBL" id="OBS79970.1"/>
    </source>
</evidence>
<feature type="region of interest" description="Disordered" evidence="6">
    <location>
        <begin position="56"/>
        <end position="107"/>
    </location>
</feature>
<comment type="subcellular location">
    <subcellularLocation>
        <location evidence="1 5">Secreted</location>
    </subcellularLocation>
</comment>
<keyword evidence="3 5" id="KW-0964">Secreted</keyword>
<dbReference type="Pfam" id="PF05825">
    <property type="entry name" value="PSP94"/>
    <property type="match status" value="1"/>
</dbReference>
<reference evidence="7 8" key="1">
    <citation type="submission" date="2016-06" db="EMBL/GenBank/DDBJ databases">
        <title>The Draft Genome Sequence and Annotation of the Desert Woodrat Neotoma lepida.</title>
        <authorList>
            <person name="Campbell M."/>
            <person name="Oakeson K.F."/>
            <person name="Yandell M."/>
            <person name="Halpert J.R."/>
            <person name="Dearing D."/>
        </authorList>
    </citation>
    <scope>NUCLEOTIDE SEQUENCE [LARGE SCALE GENOMIC DNA]</scope>
    <source>
        <strain evidence="7">417</strain>
        <tissue evidence="7">Liver</tissue>
    </source>
</reference>
<comment type="caution">
    <text evidence="7">The sequence shown here is derived from an EMBL/GenBank/DDBJ whole genome shotgun (WGS) entry which is preliminary data.</text>
</comment>
<evidence type="ECO:0000256" key="3">
    <source>
        <dbReference type="ARBA" id="ARBA00022525"/>
    </source>
</evidence>
<accession>A0A1A6HPQ1</accession>
<dbReference type="Gene3D" id="2.20.25.590">
    <property type="match status" value="1"/>
</dbReference>
<dbReference type="GO" id="GO:0005576">
    <property type="term" value="C:extracellular region"/>
    <property type="evidence" value="ECO:0007669"/>
    <property type="project" value="UniProtKB-SubCell"/>
</dbReference>
<comment type="similarity">
    <text evidence="2 5">Belongs to the beta-microseminoprotein family.</text>
</comment>
<name>A0A1A6HPQ1_NEOLE</name>
<evidence type="ECO:0000256" key="5">
    <source>
        <dbReference type="RuleBase" id="RU364124"/>
    </source>
</evidence>
<dbReference type="InterPro" id="IPR008735">
    <property type="entry name" value="PSP94"/>
</dbReference>
<evidence type="ECO:0000256" key="6">
    <source>
        <dbReference type="SAM" id="MobiDB-lite"/>
    </source>
</evidence>
<evidence type="ECO:0000256" key="4">
    <source>
        <dbReference type="ARBA" id="ARBA00023157"/>
    </source>
</evidence>
<gene>
    <name evidence="7" type="ORF">A6R68_21831</name>
</gene>
<organism evidence="7 8">
    <name type="scientific">Neotoma lepida</name>
    <name type="common">Desert woodrat</name>
    <dbReference type="NCBI Taxonomy" id="56216"/>
    <lineage>
        <taxon>Eukaryota</taxon>
        <taxon>Metazoa</taxon>
        <taxon>Chordata</taxon>
        <taxon>Craniata</taxon>
        <taxon>Vertebrata</taxon>
        <taxon>Euteleostomi</taxon>
        <taxon>Mammalia</taxon>
        <taxon>Eutheria</taxon>
        <taxon>Euarchontoglires</taxon>
        <taxon>Glires</taxon>
        <taxon>Rodentia</taxon>
        <taxon>Myomorpha</taxon>
        <taxon>Muroidea</taxon>
        <taxon>Cricetidae</taxon>
        <taxon>Neotominae</taxon>
        <taxon>Neotoma</taxon>
    </lineage>
</organism>
<dbReference type="OrthoDB" id="6076852at2759"/>